<evidence type="ECO:0000256" key="9">
    <source>
        <dbReference type="ARBA" id="ARBA00023242"/>
    </source>
</evidence>
<keyword evidence="5" id="KW-0862">Zinc</keyword>
<dbReference type="InterPro" id="IPR052035">
    <property type="entry name" value="ZnF_BED_domain_contain"/>
</dbReference>
<evidence type="ECO:0000256" key="8">
    <source>
        <dbReference type="ARBA" id="ARBA00023163"/>
    </source>
</evidence>
<evidence type="ECO:0000256" key="3">
    <source>
        <dbReference type="ARBA" id="ARBA00022723"/>
    </source>
</evidence>
<evidence type="ECO:0000256" key="10">
    <source>
        <dbReference type="PROSITE-ProRule" id="PRU00027"/>
    </source>
</evidence>
<evidence type="ECO:0000313" key="13">
    <source>
        <dbReference type="RefSeq" id="XP_031371469.1"/>
    </source>
</evidence>
<dbReference type="InterPro" id="IPR003656">
    <property type="entry name" value="Znf_BED"/>
</dbReference>
<evidence type="ECO:0000256" key="5">
    <source>
        <dbReference type="ARBA" id="ARBA00022833"/>
    </source>
</evidence>
<dbReference type="InterPro" id="IPR008906">
    <property type="entry name" value="HATC_C_dom"/>
</dbReference>
<comment type="subcellular location">
    <subcellularLocation>
        <location evidence="1">Nucleus</location>
    </subcellularLocation>
</comment>
<dbReference type="RefSeq" id="XP_031371469.1">
    <property type="nucleotide sequence ID" value="XM_031515609.1"/>
</dbReference>
<dbReference type="Pfam" id="PF05699">
    <property type="entry name" value="Dimer_Tnp_hAT"/>
    <property type="match status" value="1"/>
</dbReference>
<comment type="subunit">
    <text evidence="2">Homodimer.</text>
</comment>
<dbReference type="GeneID" id="116187030"/>
<keyword evidence="9" id="KW-0539">Nucleus</keyword>
<dbReference type="AlphaFoldDB" id="A0A6P8BMN6"/>
<gene>
    <name evidence="13" type="primary">LOC116187030</name>
</gene>
<organism evidence="12 13">
    <name type="scientific">Punica granatum</name>
    <name type="common">Pomegranate</name>
    <dbReference type="NCBI Taxonomy" id="22663"/>
    <lineage>
        <taxon>Eukaryota</taxon>
        <taxon>Viridiplantae</taxon>
        <taxon>Streptophyta</taxon>
        <taxon>Embryophyta</taxon>
        <taxon>Tracheophyta</taxon>
        <taxon>Spermatophyta</taxon>
        <taxon>Magnoliopsida</taxon>
        <taxon>eudicotyledons</taxon>
        <taxon>Gunneridae</taxon>
        <taxon>Pentapetalae</taxon>
        <taxon>rosids</taxon>
        <taxon>malvids</taxon>
        <taxon>Myrtales</taxon>
        <taxon>Lythraceae</taxon>
        <taxon>Punica</taxon>
    </lineage>
</organism>
<keyword evidence="3" id="KW-0479">Metal-binding</keyword>
<feature type="domain" description="BED-type" evidence="11">
    <location>
        <begin position="56"/>
        <end position="114"/>
    </location>
</feature>
<dbReference type="Pfam" id="PF14372">
    <property type="entry name" value="hAT-like_RNase-H"/>
    <property type="match status" value="1"/>
</dbReference>
<keyword evidence="8" id="KW-0804">Transcription</keyword>
<evidence type="ECO:0000259" key="11">
    <source>
        <dbReference type="PROSITE" id="PS50808"/>
    </source>
</evidence>
<keyword evidence="4 10" id="KW-0863">Zinc-finger</keyword>
<dbReference type="SMART" id="SM00614">
    <property type="entry name" value="ZnF_BED"/>
    <property type="match status" value="1"/>
</dbReference>
<evidence type="ECO:0000256" key="2">
    <source>
        <dbReference type="ARBA" id="ARBA00011738"/>
    </source>
</evidence>
<keyword evidence="6" id="KW-0805">Transcription regulation</keyword>
<dbReference type="InterPro" id="IPR025525">
    <property type="entry name" value="hAT-like_transposase_RNase-H"/>
</dbReference>
<dbReference type="Proteomes" id="UP000515151">
    <property type="component" value="Chromosome 8"/>
</dbReference>
<evidence type="ECO:0000313" key="12">
    <source>
        <dbReference type="Proteomes" id="UP000515151"/>
    </source>
</evidence>
<dbReference type="GO" id="GO:0046983">
    <property type="term" value="F:protein dimerization activity"/>
    <property type="evidence" value="ECO:0007669"/>
    <property type="project" value="InterPro"/>
</dbReference>
<accession>A0A6P8BMN6</accession>
<dbReference type="GO" id="GO:0005634">
    <property type="term" value="C:nucleus"/>
    <property type="evidence" value="ECO:0007669"/>
    <property type="project" value="UniProtKB-SubCell"/>
</dbReference>
<keyword evidence="7" id="KW-0238">DNA-binding</keyword>
<evidence type="ECO:0000256" key="4">
    <source>
        <dbReference type="ARBA" id="ARBA00022771"/>
    </source>
</evidence>
<dbReference type="GO" id="GO:0008270">
    <property type="term" value="F:zinc ion binding"/>
    <property type="evidence" value="ECO:0007669"/>
    <property type="project" value="UniProtKB-KW"/>
</dbReference>
<dbReference type="InterPro" id="IPR012337">
    <property type="entry name" value="RNaseH-like_sf"/>
</dbReference>
<name>A0A6P8BMN6_PUNGR</name>
<dbReference type="GO" id="GO:0003677">
    <property type="term" value="F:DNA binding"/>
    <property type="evidence" value="ECO:0007669"/>
    <property type="project" value="UniProtKB-KW"/>
</dbReference>
<evidence type="ECO:0000256" key="7">
    <source>
        <dbReference type="ARBA" id="ARBA00023125"/>
    </source>
</evidence>
<dbReference type="SUPFAM" id="SSF53098">
    <property type="entry name" value="Ribonuclease H-like"/>
    <property type="match status" value="1"/>
</dbReference>
<proteinExistence type="predicted"/>
<dbReference type="PANTHER" id="PTHR46481:SF6">
    <property type="entry name" value="ZINC FINGER BED DOMAIN-CONTAINING PROTEIN RICESLEEPER 2-LIKE"/>
    <property type="match status" value="1"/>
</dbReference>
<reference evidence="13" key="2">
    <citation type="submission" date="2025-08" db="UniProtKB">
        <authorList>
            <consortium name="RefSeq"/>
        </authorList>
    </citation>
    <scope>IDENTIFICATION</scope>
    <source>
        <tissue evidence="13">Leaf</tissue>
    </source>
</reference>
<dbReference type="PANTHER" id="PTHR46481">
    <property type="entry name" value="ZINC FINGER BED DOMAIN-CONTAINING PROTEIN 4"/>
    <property type="match status" value="1"/>
</dbReference>
<dbReference type="PROSITE" id="PS50808">
    <property type="entry name" value="ZF_BED"/>
    <property type="match status" value="1"/>
</dbReference>
<keyword evidence="12" id="KW-1185">Reference proteome</keyword>
<evidence type="ECO:0000256" key="1">
    <source>
        <dbReference type="ARBA" id="ARBA00004123"/>
    </source>
</evidence>
<evidence type="ECO:0000256" key="6">
    <source>
        <dbReference type="ARBA" id="ARBA00023015"/>
    </source>
</evidence>
<dbReference type="OrthoDB" id="1873329at2759"/>
<reference evidence="12" key="1">
    <citation type="journal article" date="2020" name="Plant Biotechnol. J.">
        <title>The pomegranate (Punica granatum L.) draft genome dissects genetic divergence between soft- and hard-seeded cultivars.</title>
        <authorList>
            <person name="Luo X."/>
            <person name="Li H."/>
            <person name="Wu Z."/>
            <person name="Yao W."/>
            <person name="Zhao P."/>
            <person name="Cao D."/>
            <person name="Yu H."/>
            <person name="Li K."/>
            <person name="Poudel K."/>
            <person name="Zhao D."/>
            <person name="Zhang F."/>
            <person name="Xia X."/>
            <person name="Chen L."/>
            <person name="Wang Q."/>
            <person name="Jing D."/>
            <person name="Cao S."/>
        </authorList>
    </citation>
    <scope>NUCLEOTIDE SEQUENCE [LARGE SCALE GENOMIC DNA]</scope>
    <source>
        <strain evidence="12">cv. Tunisia</strain>
    </source>
</reference>
<sequence>MSSENNLEVNLESSGKENPLFTINEDDDVIELIGDEIKDTVTGAQAGTSTGKRKRRLTSPVWHFYERLAEKTIDGKSRCKCKKCGAIFISDSQYGTGNLKRHSEKCVRKDTRDVGQLLMNHDISLRNATFDPERFRELLIAAMIMHDLPLAFVEYAGIRSVFSYLRESVSVISRNTARADVLKVYKKEKSRIKCLLEEASGRICLTSDLWTSIATDGYLSLTAHFIDKNWILQKRILNFSLMPPPHTGVALCNKITSLLAEWGIEGRLFSITLDNASANDTFVGLLRSHLNLNYALLAKGEFFHQRCCAHIINLIVQDGLKEIDVAVDKVRESVKYVKGSQIRKEKFLECVRLMSLNPKKGLRQDVPTRWNSTFLMLESAFYYRRAFCHLELSDSNYTNCPTSLEWQKIEKIKKFLGVFFEITNLFSGSKYPTANLYFPSIFKAYVMLKEYSDGTDEDLRAMSLRMLMKFEKYWSEFSVILSIAVILDPRYKLEFVDWSYRKLYGSQSSEFQTVRDKLFSLYEEYTTHQKVNRTSALQEKVASNLDQESESVDMLEEFDDYADNVYSASSKKSELEKYLDETRSDRKTDLDILEYWKLNSQRYPTVARMTRDILSIPVSTVASEAAFSCGGRVLDQYRSSLKPDLVEALMCSRDWLYGLTDSCGISMDQITEDVMNLNISEEPSTQGSNTVVN</sequence>
<protein>
    <submittedName>
        <fullName evidence="13">Zinc finger BED domain-containing protein RICESLEEPER 2-like isoform X1</fullName>
    </submittedName>
</protein>